<dbReference type="EMBL" id="CAJNOC010006275">
    <property type="protein sequence ID" value="CAF1074242.1"/>
    <property type="molecule type" value="Genomic_DNA"/>
</dbReference>
<gene>
    <name evidence="1" type="ORF">OXX778_LOCUS19882</name>
</gene>
<name>A0A814M404_9BILA</name>
<evidence type="ECO:0000313" key="1">
    <source>
        <dbReference type="EMBL" id="CAF1074242.1"/>
    </source>
</evidence>
<dbReference type="AlphaFoldDB" id="A0A814M404"/>
<feature type="non-terminal residue" evidence="1">
    <location>
        <position position="1"/>
    </location>
</feature>
<dbReference type="Proteomes" id="UP000663879">
    <property type="component" value="Unassembled WGS sequence"/>
</dbReference>
<organism evidence="1 2">
    <name type="scientific">Brachionus calyciflorus</name>
    <dbReference type="NCBI Taxonomy" id="104777"/>
    <lineage>
        <taxon>Eukaryota</taxon>
        <taxon>Metazoa</taxon>
        <taxon>Spiralia</taxon>
        <taxon>Gnathifera</taxon>
        <taxon>Rotifera</taxon>
        <taxon>Eurotatoria</taxon>
        <taxon>Monogononta</taxon>
        <taxon>Pseudotrocha</taxon>
        <taxon>Ploima</taxon>
        <taxon>Brachionidae</taxon>
        <taxon>Brachionus</taxon>
    </lineage>
</organism>
<keyword evidence="2" id="KW-1185">Reference proteome</keyword>
<proteinExistence type="predicted"/>
<comment type="caution">
    <text evidence="1">The sequence shown here is derived from an EMBL/GenBank/DDBJ whole genome shotgun (WGS) entry which is preliminary data.</text>
</comment>
<reference evidence="1" key="1">
    <citation type="submission" date="2021-02" db="EMBL/GenBank/DDBJ databases">
        <authorList>
            <person name="Nowell W R."/>
        </authorList>
    </citation>
    <scope>NUCLEOTIDE SEQUENCE</scope>
    <source>
        <strain evidence="1">Ploen Becks lab</strain>
    </source>
</reference>
<dbReference type="OrthoDB" id="10229241at2759"/>
<evidence type="ECO:0000313" key="2">
    <source>
        <dbReference type="Proteomes" id="UP000663879"/>
    </source>
</evidence>
<protein>
    <submittedName>
        <fullName evidence="1">Uncharacterized protein</fullName>
    </submittedName>
</protein>
<sequence length="131" mass="15754">QINSYDENTEVEINVENTDQIYNMGEINADVVSVRSGVCDDDDDEEESDKFDYVRSLMNHEFLERMSRSKRAEAERKKMRVWRLKGITFRPRISEKDRDIARQNLRKKVYEEVDIQLTTEFRERYGQTKTY</sequence>
<accession>A0A814M404</accession>